<dbReference type="InterPro" id="IPR015915">
    <property type="entry name" value="Kelch-typ_b-propeller"/>
</dbReference>
<dbReference type="GO" id="GO:0030488">
    <property type="term" value="P:tRNA methylation"/>
    <property type="evidence" value="ECO:0007669"/>
    <property type="project" value="TreeGrafter"/>
</dbReference>
<keyword evidence="9" id="KW-0949">S-adenosyl-L-methionine</keyword>
<keyword evidence="7" id="KW-0489">Methyltransferase</keyword>
<evidence type="ECO:0000256" key="11">
    <source>
        <dbReference type="ARBA" id="ARBA00029750"/>
    </source>
</evidence>
<evidence type="ECO:0000256" key="7">
    <source>
        <dbReference type="ARBA" id="ARBA00022603"/>
    </source>
</evidence>
<name>A0AAN7WKQ9_9SACH</name>
<evidence type="ECO:0000256" key="14">
    <source>
        <dbReference type="SAM" id="MobiDB-lite"/>
    </source>
</evidence>
<evidence type="ECO:0000313" key="15">
    <source>
        <dbReference type="EMBL" id="KAK5774258.1"/>
    </source>
</evidence>
<evidence type="ECO:0000256" key="4">
    <source>
        <dbReference type="ARBA" id="ARBA00012155"/>
    </source>
</evidence>
<keyword evidence="16" id="KW-1185">Reference proteome</keyword>
<evidence type="ECO:0000256" key="5">
    <source>
        <dbReference type="ARBA" id="ARBA00012779"/>
    </source>
</evidence>
<evidence type="ECO:0000256" key="3">
    <source>
        <dbReference type="ARBA" id="ARBA00010703"/>
    </source>
</evidence>
<dbReference type="EC" id="2.1.1.290" evidence="5"/>
<gene>
    <name evidence="15" type="ORF">RI543_004547</name>
</gene>
<dbReference type="SUPFAM" id="SSF117281">
    <property type="entry name" value="Kelch motif"/>
    <property type="match status" value="1"/>
</dbReference>
<keyword evidence="8" id="KW-0808">Transferase</keyword>
<protein>
    <recommendedName>
        <fullName evidence="6">tRNA wybutosine-synthesizing protein 4</fullName>
        <ecNumber evidence="5">2.1.1.290</ecNumber>
        <ecNumber evidence="4">2.3.1.231</ecNumber>
    </recommendedName>
    <alternativeName>
        <fullName evidence="12">tRNA(Phe) (7-(3-amino-3-(methoxycarbonyl)propyl)wyosine(37)-N)-methoxycarbonyltransferase</fullName>
    </alternativeName>
    <alternativeName>
        <fullName evidence="11">tRNA(Phe) (7-(3-amino-3-carboxypropyl)wyosine(37)-O)-methyltransferase</fullName>
    </alternativeName>
</protein>
<evidence type="ECO:0000256" key="6">
    <source>
        <dbReference type="ARBA" id="ARBA00018045"/>
    </source>
</evidence>
<evidence type="ECO:0000256" key="2">
    <source>
        <dbReference type="ARBA" id="ARBA00004797"/>
    </source>
</evidence>
<evidence type="ECO:0000313" key="16">
    <source>
        <dbReference type="Proteomes" id="UP001306508"/>
    </source>
</evidence>
<dbReference type="GO" id="GO:0031591">
    <property type="term" value="P:wybutosine biosynthetic process"/>
    <property type="evidence" value="ECO:0007669"/>
    <property type="project" value="TreeGrafter"/>
</dbReference>
<comment type="catalytic activity">
    <reaction evidence="13">
        <text>7-[(3S)-(3-amino-3-methoxycarbonyl)propyl]wyosine(37) in tRNA(Phe) + S-adenosyl-L-methionine + CO2 = wybutosine(37) in tRNA(Phe) + S-adenosyl-L-homocysteine + 2 H(+)</text>
        <dbReference type="Rhea" id="RHEA:37119"/>
        <dbReference type="Rhea" id="RHEA-COMP:11844"/>
        <dbReference type="Rhea" id="RHEA-COMP:11847"/>
        <dbReference type="ChEBI" id="CHEBI:15378"/>
        <dbReference type="ChEBI" id="CHEBI:16526"/>
        <dbReference type="ChEBI" id="CHEBI:57856"/>
        <dbReference type="ChEBI" id="CHEBI:59789"/>
        <dbReference type="ChEBI" id="CHEBI:73544"/>
        <dbReference type="ChEBI" id="CHEBI:74275"/>
        <dbReference type="EC" id="2.3.1.231"/>
    </reaction>
</comment>
<comment type="catalytic activity">
    <reaction evidence="1">
        <text>7-[(3S)-3-amino-3-carboxypropyl]wyosine(37) in tRNA(Phe) + S-adenosyl-L-methionine = 7-[(3S)-(3-amino-3-methoxycarbonyl)propyl]wyosine(37) in tRNA(Phe) + S-adenosyl-L-homocysteine</text>
        <dbReference type="Rhea" id="RHEA:36903"/>
        <dbReference type="Rhea" id="RHEA-COMP:10379"/>
        <dbReference type="Rhea" id="RHEA-COMP:11844"/>
        <dbReference type="ChEBI" id="CHEBI:57856"/>
        <dbReference type="ChEBI" id="CHEBI:59789"/>
        <dbReference type="ChEBI" id="CHEBI:73543"/>
        <dbReference type="ChEBI" id="CHEBI:74275"/>
        <dbReference type="EC" id="2.1.1.290"/>
    </reaction>
</comment>
<dbReference type="Pfam" id="PF04072">
    <property type="entry name" value="LCM"/>
    <property type="match status" value="1"/>
</dbReference>
<comment type="similarity">
    <text evidence="3">Belongs to the methyltransferase superfamily. LCMT family.</text>
</comment>
<feature type="region of interest" description="Disordered" evidence="14">
    <location>
        <begin position="167"/>
        <end position="188"/>
    </location>
</feature>
<dbReference type="AlphaFoldDB" id="A0AAN7WKQ9"/>
<evidence type="ECO:0000256" key="13">
    <source>
        <dbReference type="ARBA" id="ARBA00049250"/>
    </source>
</evidence>
<comment type="pathway">
    <text evidence="2">tRNA modification; wybutosine-tRNA(Phe) biosynthesis.</text>
</comment>
<dbReference type="EC" id="2.3.1.231" evidence="4"/>
<evidence type="ECO:0000256" key="12">
    <source>
        <dbReference type="ARBA" id="ARBA00030847"/>
    </source>
</evidence>
<evidence type="ECO:0000256" key="9">
    <source>
        <dbReference type="ARBA" id="ARBA00022691"/>
    </source>
</evidence>
<dbReference type="Proteomes" id="UP001306508">
    <property type="component" value="Unassembled WGS sequence"/>
</dbReference>
<feature type="compositionally biased region" description="Low complexity" evidence="14">
    <location>
        <begin position="168"/>
        <end position="182"/>
    </location>
</feature>
<keyword evidence="10" id="KW-0819">tRNA processing</keyword>
<reference evidence="16" key="1">
    <citation type="submission" date="2023-07" db="EMBL/GenBank/DDBJ databases">
        <title>A draft genome of Kazachstania heterogenica Y-27499.</title>
        <authorList>
            <person name="Donic C."/>
            <person name="Kralova J.S."/>
            <person name="Fidel L."/>
            <person name="Ben-Dor S."/>
            <person name="Jung S."/>
        </authorList>
    </citation>
    <scope>NUCLEOTIDE SEQUENCE [LARGE SCALE GENOMIC DNA]</scope>
    <source>
        <strain evidence="16">Y27499</strain>
    </source>
</reference>
<evidence type="ECO:0000256" key="8">
    <source>
        <dbReference type="ARBA" id="ARBA00022679"/>
    </source>
</evidence>
<dbReference type="Gene3D" id="3.40.50.150">
    <property type="entry name" value="Vaccinia Virus protein VP39"/>
    <property type="match status" value="1"/>
</dbReference>
<dbReference type="InterPro" id="IPR029063">
    <property type="entry name" value="SAM-dependent_MTases_sf"/>
</dbReference>
<evidence type="ECO:0000256" key="1">
    <source>
        <dbReference type="ARBA" id="ARBA00001806"/>
    </source>
</evidence>
<dbReference type="Pfam" id="PF13418">
    <property type="entry name" value="Beta-prop_TYW4"/>
    <property type="match status" value="1"/>
</dbReference>
<dbReference type="PANTHER" id="PTHR46529">
    <property type="entry name" value="TRNA WYBUTOSINE-SYNTHESIZING PROTEIN 4"/>
    <property type="match status" value="1"/>
</dbReference>
<dbReference type="Gene3D" id="2.120.10.80">
    <property type="entry name" value="Kelch-type beta propeller"/>
    <property type="match status" value="1"/>
</dbReference>
<evidence type="ECO:0000256" key="10">
    <source>
        <dbReference type="ARBA" id="ARBA00022694"/>
    </source>
</evidence>
<dbReference type="SUPFAM" id="SSF53335">
    <property type="entry name" value="S-adenosyl-L-methionine-dependent methyltransferases"/>
    <property type="match status" value="1"/>
</dbReference>
<comment type="caution">
    <text evidence="15">The sequence shown here is derived from an EMBL/GenBank/DDBJ whole genome shotgun (WGS) entry which is preliminary data.</text>
</comment>
<accession>A0AAN7WKQ9</accession>
<organism evidence="15 16">
    <name type="scientific">Arxiozyma heterogenica</name>
    <dbReference type="NCBI Taxonomy" id="278026"/>
    <lineage>
        <taxon>Eukaryota</taxon>
        <taxon>Fungi</taxon>
        <taxon>Dikarya</taxon>
        <taxon>Ascomycota</taxon>
        <taxon>Saccharomycotina</taxon>
        <taxon>Saccharomycetes</taxon>
        <taxon>Saccharomycetales</taxon>
        <taxon>Saccharomycetaceae</taxon>
        <taxon>Arxiozyma</taxon>
    </lineage>
</organism>
<dbReference type="InterPro" id="IPR007213">
    <property type="entry name" value="Ppm1/Ppm2/Tcmp"/>
</dbReference>
<proteinExistence type="inferred from homology"/>
<dbReference type="EMBL" id="JAWIZZ010000055">
    <property type="protein sequence ID" value="KAK5774258.1"/>
    <property type="molecule type" value="Genomic_DNA"/>
</dbReference>
<sequence>MDPLINPLLTVDKQTRREKYPDLAVQSTNNSSIVSKRSVESIYYPKFDNINRNKYTGELLEYLKFFVPKFVNRSPCINRGYWLRLHAIRSRLDSILSDQDSKLVIINLGCGFDPLPFQLLDSQNKSSSKYQDRCIFLDIDYSDLLMKKIQIISNNALLSDIVGTNMESSDSNNNNNNNNSNSHNDKPDRFTSSNYFIRPCDLNDTKSFCKLLLQSKDDLPFLYDNNNTKIFIAEVSLAYMKPELSDEIIRITSQLPQSHFIILEQLIPKGPYEPFAKQMLKHFTSNNSPLLSVTKYQTLQSQIDRFKKLGYVKSNAGDMFQLWHKLPSEIKDTIESIQPFDELEEFHLFCHHYILVHSANDPNFTFRDPYLFDNNECIRRTHRDQNNEKIPLFNTPITDYRPAYNISIKNSIIKRTFGASTSLDENRILYFGGCTPYRVNELLLINLNNNELTAIENSTKENVPSPRTCHTFVKLQNQSNTFLLIGGRNAPHKPYKDVWLYDFENSKWEQRMDLPEPRFRHCSVALPTGEVIVFGGQKLKDADSSLLLYDPLPNKWTVLDNISDPIPNLISSSMDFRKGTNKLVIAGGYDPKTDNMSDNIYIYDVQLTDKSNRCNLTQVKVISHPFFQRYGSKLKFIDDSKIVLVGGTSSSDLFDASSYIIVVDIDTEKVYSISIPSKIWQETPLMFVGFELVWEQESRKLTIIGGGATCYGFGMVSNSTLTIQL</sequence>
<dbReference type="PANTHER" id="PTHR46529:SF1">
    <property type="entry name" value="TRNA WYBUTOSINE-SYNTHESIZING PROTEIN 4"/>
    <property type="match status" value="1"/>
</dbReference>
<dbReference type="GO" id="GO:0008175">
    <property type="term" value="F:tRNA methyltransferase activity"/>
    <property type="evidence" value="ECO:0007669"/>
    <property type="project" value="TreeGrafter"/>
</dbReference>